<protein>
    <submittedName>
        <fullName evidence="2">Uncharacterized protein</fullName>
    </submittedName>
</protein>
<reference evidence="2 3" key="1">
    <citation type="submission" date="2019-03" db="EMBL/GenBank/DDBJ databases">
        <title>First draft genome of Liparis tanakae, snailfish: a comprehensive survey of snailfish specific genes.</title>
        <authorList>
            <person name="Kim W."/>
            <person name="Song I."/>
            <person name="Jeong J.-H."/>
            <person name="Kim D."/>
            <person name="Kim S."/>
            <person name="Ryu S."/>
            <person name="Song J.Y."/>
            <person name="Lee S.K."/>
        </authorList>
    </citation>
    <scope>NUCLEOTIDE SEQUENCE [LARGE SCALE GENOMIC DNA]</scope>
    <source>
        <tissue evidence="2">Muscle</tissue>
    </source>
</reference>
<sequence length="111" mass="12011">MARSSVMTHVTLEASAGDERVTGGGRERERERERETERQREREDSGPAIIIIFSEGEASTRPGNPAAPSSASKPGIASTRPGNPLSQHPTWQPPQPARWMEVPPSARGSVV</sequence>
<keyword evidence="3" id="KW-1185">Reference proteome</keyword>
<organism evidence="2 3">
    <name type="scientific">Liparis tanakae</name>
    <name type="common">Tanaka's snailfish</name>
    <dbReference type="NCBI Taxonomy" id="230148"/>
    <lineage>
        <taxon>Eukaryota</taxon>
        <taxon>Metazoa</taxon>
        <taxon>Chordata</taxon>
        <taxon>Craniata</taxon>
        <taxon>Vertebrata</taxon>
        <taxon>Euteleostomi</taxon>
        <taxon>Actinopterygii</taxon>
        <taxon>Neopterygii</taxon>
        <taxon>Teleostei</taxon>
        <taxon>Neoteleostei</taxon>
        <taxon>Acanthomorphata</taxon>
        <taxon>Eupercaria</taxon>
        <taxon>Perciformes</taxon>
        <taxon>Cottioidei</taxon>
        <taxon>Cottales</taxon>
        <taxon>Liparidae</taxon>
        <taxon>Liparis</taxon>
    </lineage>
</organism>
<dbReference type="EMBL" id="SRLO01013426">
    <property type="protein sequence ID" value="TNN25097.1"/>
    <property type="molecule type" value="Genomic_DNA"/>
</dbReference>
<evidence type="ECO:0000313" key="3">
    <source>
        <dbReference type="Proteomes" id="UP000314294"/>
    </source>
</evidence>
<feature type="region of interest" description="Disordered" evidence="1">
    <location>
        <begin position="1"/>
        <end position="111"/>
    </location>
</feature>
<evidence type="ECO:0000256" key="1">
    <source>
        <dbReference type="SAM" id="MobiDB-lite"/>
    </source>
</evidence>
<comment type="caution">
    <text evidence="2">The sequence shown here is derived from an EMBL/GenBank/DDBJ whole genome shotgun (WGS) entry which is preliminary data.</text>
</comment>
<feature type="compositionally biased region" description="Basic and acidic residues" evidence="1">
    <location>
        <begin position="17"/>
        <end position="45"/>
    </location>
</feature>
<name>A0A4Z2E8G8_9TELE</name>
<gene>
    <name evidence="2" type="ORF">EYF80_064775</name>
</gene>
<evidence type="ECO:0000313" key="2">
    <source>
        <dbReference type="EMBL" id="TNN25097.1"/>
    </source>
</evidence>
<dbReference type="Proteomes" id="UP000314294">
    <property type="component" value="Unassembled WGS sequence"/>
</dbReference>
<dbReference type="AlphaFoldDB" id="A0A4Z2E8G8"/>
<proteinExistence type="predicted"/>
<accession>A0A4Z2E8G8</accession>
<feature type="compositionally biased region" description="Polar residues" evidence="1">
    <location>
        <begin position="80"/>
        <end position="90"/>
    </location>
</feature>